<reference evidence="1" key="1">
    <citation type="submission" date="2022-04" db="EMBL/GenBank/DDBJ databases">
        <title>Genome of the entomopathogenic fungus Entomophthora muscae.</title>
        <authorList>
            <person name="Elya C."/>
            <person name="Lovett B.R."/>
            <person name="Lee E."/>
            <person name="Macias A.M."/>
            <person name="Hajek A.E."/>
            <person name="De Bivort B.L."/>
            <person name="Kasson M.T."/>
            <person name="De Fine Licht H.H."/>
            <person name="Stajich J.E."/>
        </authorList>
    </citation>
    <scope>NUCLEOTIDE SEQUENCE</scope>
    <source>
        <strain evidence="1">Berkeley</strain>
    </source>
</reference>
<keyword evidence="2" id="KW-1185">Reference proteome</keyword>
<gene>
    <name evidence="1" type="ORF">DSO57_1019658</name>
</gene>
<sequence>MIDRERELIGNGFTRLSKDWYRPTEQLAPAEVQVHDENARLVIEKVLEEFAVMQARYKLQESHLSLLENDHSFKPVPGYDPGHTLGTGYQEPHTHTNKTQSKHN</sequence>
<proteinExistence type="predicted"/>
<evidence type="ECO:0000313" key="1">
    <source>
        <dbReference type="EMBL" id="KAJ9088796.1"/>
    </source>
</evidence>
<comment type="caution">
    <text evidence="1">The sequence shown here is derived from an EMBL/GenBank/DDBJ whole genome shotgun (WGS) entry which is preliminary data.</text>
</comment>
<dbReference type="EMBL" id="QTSX02000089">
    <property type="protein sequence ID" value="KAJ9088796.1"/>
    <property type="molecule type" value="Genomic_DNA"/>
</dbReference>
<protein>
    <submittedName>
        <fullName evidence="1">Uncharacterized protein</fullName>
    </submittedName>
</protein>
<dbReference type="Proteomes" id="UP001165960">
    <property type="component" value="Unassembled WGS sequence"/>
</dbReference>
<evidence type="ECO:0000313" key="2">
    <source>
        <dbReference type="Proteomes" id="UP001165960"/>
    </source>
</evidence>
<organism evidence="1 2">
    <name type="scientific">Entomophthora muscae</name>
    <dbReference type="NCBI Taxonomy" id="34485"/>
    <lineage>
        <taxon>Eukaryota</taxon>
        <taxon>Fungi</taxon>
        <taxon>Fungi incertae sedis</taxon>
        <taxon>Zoopagomycota</taxon>
        <taxon>Entomophthoromycotina</taxon>
        <taxon>Entomophthoromycetes</taxon>
        <taxon>Entomophthorales</taxon>
        <taxon>Entomophthoraceae</taxon>
        <taxon>Entomophthora</taxon>
    </lineage>
</organism>
<accession>A0ACC2UQM0</accession>
<name>A0ACC2UQM0_9FUNG</name>